<keyword evidence="2" id="KW-1185">Reference proteome</keyword>
<reference evidence="1 2" key="1">
    <citation type="submission" date="2019-06" db="EMBL/GenBank/DDBJ databases">
        <title>Sorghum-associated microbial communities from plants grown in Nebraska, USA.</title>
        <authorList>
            <person name="Schachtman D."/>
        </authorList>
    </citation>
    <scope>NUCLEOTIDE SEQUENCE [LARGE SCALE GENOMIC DNA]</scope>
    <source>
        <strain evidence="1 2">1225</strain>
    </source>
</reference>
<evidence type="ECO:0000313" key="1">
    <source>
        <dbReference type="EMBL" id="TWF46310.1"/>
    </source>
</evidence>
<sequence length="218" mass="24711">MPRNIRAVREGLDIRAMRPSGSESAFKIAPLVDFVLDSERLRLSTNDCGLRARRLRLSGRSPGGQAVFAIAISRIYLATDTCRGNFKSILEYWVHFAVKLLNLTPDTRFDLRFGGSNNRYNNIVVAYKRMEEYHGLNEALSKGRAAAKCDGSLRSPRFSKLTAAWRSIQHRNTCLAKIAISLRKRSMSFLRSERSLFSIGYLDEIRSQKTDQTSMNVT</sequence>
<gene>
    <name evidence="1" type="ORF">FHW37_1155</name>
</gene>
<comment type="caution">
    <text evidence="1">The sequence shown here is derived from an EMBL/GenBank/DDBJ whole genome shotgun (WGS) entry which is preliminary data.</text>
</comment>
<organism evidence="1 2">
    <name type="scientific">Neorhizobium alkalisoli</name>
    <dbReference type="NCBI Taxonomy" id="528178"/>
    <lineage>
        <taxon>Bacteria</taxon>
        <taxon>Pseudomonadati</taxon>
        <taxon>Pseudomonadota</taxon>
        <taxon>Alphaproteobacteria</taxon>
        <taxon>Hyphomicrobiales</taxon>
        <taxon>Rhizobiaceae</taxon>
        <taxon>Rhizobium/Agrobacterium group</taxon>
        <taxon>Neorhizobium</taxon>
    </lineage>
</organism>
<evidence type="ECO:0000313" key="2">
    <source>
        <dbReference type="Proteomes" id="UP000320653"/>
    </source>
</evidence>
<name>A0A561Q7I7_9HYPH</name>
<dbReference type="AlphaFoldDB" id="A0A561Q7I7"/>
<protein>
    <submittedName>
        <fullName evidence="1">Uncharacterized protein</fullName>
    </submittedName>
</protein>
<dbReference type="Proteomes" id="UP000320653">
    <property type="component" value="Unassembled WGS sequence"/>
</dbReference>
<dbReference type="EMBL" id="VIWP01000015">
    <property type="protein sequence ID" value="TWF46310.1"/>
    <property type="molecule type" value="Genomic_DNA"/>
</dbReference>
<proteinExistence type="predicted"/>
<accession>A0A561Q7I7</accession>